<keyword evidence="5" id="KW-1185">Reference proteome</keyword>
<feature type="compositionally biased region" description="Basic and acidic residues" evidence="3">
    <location>
        <begin position="397"/>
        <end position="417"/>
    </location>
</feature>
<evidence type="ECO:0008006" key="6">
    <source>
        <dbReference type="Google" id="ProtNLM"/>
    </source>
</evidence>
<feature type="region of interest" description="Disordered" evidence="3">
    <location>
        <begin position="216"/>
        <end position="243"/>
    </location>
</feature>
<dbReference type="SMART" id="SM00015">
    <property type="entry name" value="IQ"/>
    <property type="match status" value="1"/>
</dbReference>
<feature type="compositionally biased region" description="Basic and acidic residues" evidence="3">
    <location>
        <begin position="487"/>
        <end position="499"/>
    </location>
</feature>
<organism evidence="4 5">
    <name type="scientific">Carpinus fangiana</name>
    <dbReference type="NCBI Taxonomy" id="176857"/>
    <lineage>
        <taxon>Eukaryota</taxon>
        <taxon>Viridiplantae</taxon>
        <taxon>Streptophyta</taxon>
        <taxon>Embryophyta</taxon>
        <taxon>Tracheophyta</taxon>
        <taxon>Spermatophyta</taxon>
        <taxon>Magnoliopsida</taxon>
        <taxon>eudicotyledons</taxon>
        <taxon>Gunneridae</taxon>
        <taxon>Pentapetalae</taxon>
        <taxon>rosids</taxon>
        <taxon>fabids</taxon>
        <taxon>Fagales</taxon>
        <taxon>Betulaceae</taxon>
        <taxon>Carpinus</taxon>
    </lineage>
</organism>
<dbReference type="OrthoDB" id="1923765at2759"/>
<sequence>MGKKGGWFSAVKKALSAEPKEKKDQKTRKPKKKWFGKTKKSAPVSSSEETALAIPAHPPAPDIPAPPHPIEDVKSTKAKNEQNKHAYSVATATAAAAEAAVAAAQAAADVVRLTTGSHYSGKSEEEIAAIKIQTAFRGYLARRALRALRGLVRLKSLIQGQSVKRQAASTLRCMQTLARVQSQIRSRRIRMSEDNQALQRQLQQRCEKELEKLRTSMGGDWNDSPQSKEQVDAKQQSRQEAAVRRERALAYAFSHQQMWKNSSKSANPTFMDPNNPHWGWSWLERWMAARPWESRSAMDHSDRASAKSSASRTISVGEITKAYSRRNVNQDNKPSPTGQKSSRPPSRQSPSTPPSKAPSSGSVTGRRKPRSSKGSGWSGDYDSRSMLSAQSERWRRHSIEDSSARHSIEDSSVRDDESLASSHSVPSYMAPTQSAKAKSRLPSPLGLEQNGTPEKGSAASVKKRLVFSASPAGPRRHSSPAHMDTSSIKDSDVHTEDKS</sequence>
<dbReference type="PANTHER" id="PTHR32295:SF216">
    <property type="entry name" value="PROTEIN IQ-DOMAIN 3"/>
    <property type="match status" value="1"/>
</dbReference>
<accession>A0A5N6QCA0</accession>
<evidence type="ECO:0000256" key="3">
    <source>
        <dbReference type="SAM" id="MobiDB-lite"/>
    </source>
</evidence>
<keyword evidence="1" id="KW-0112">Calmodulin-binding</keyword>
<feature type="compositionally biased region" description="Basic and acidic residues" evidence="3">
    <location>
        <begin position="69"/>
        <end position="82"/>
    </location>
</feature>
<dbReference type="Proteomes" id="UP000327013">
    <property type="component" value="Chromosome 1"/>
</dbReference>
<dbReference type="Gene3D" id="1.20.5.1190">
    <property type="entry name" value="iswi atpase"/>
    <property type="match status" value="1"/>
</dbReference>
<feature type="region of interest" description="Disordered" evidence="3">
    <location>
        <begin position="1"/>
        <end position="82"/>
    </location>
</feature>
<name>A0A5N6QCA0_9ROSI</name>
<dbReference type="InterPro" id="IPR000048">
    <property type="entry name" value="IQ_motif_EF-hand-BS"/>
</dbReference>
<feature type="compositionally biased region" description="Basic and acidic residues" evidence="3">
    <location>
        <begin position="229"/>
        <end position="243"/>
    </location>
</feature>
<protein>
    <recommendedName>
        <fullName evidence="6">DUF4005 domain-containing protein</fullName>
    </recommendedName>
</protein>
<dbReference type="EMBL" id="CM017321">
    <property type="protein sequence ID" value="KAE7996922.1"/>
    <property type="molecule type" value="Genomic_DNA"/>
</dbReference>
<evidence type="ECO:0000313" key="4">
    <source>
        <dbReference type="EMBL" id="KAE7996922.1"/>
    </source>
</evidence>
<feature type="compositionally biased region" description="Pro residues" evidence="3">
    <location>
        <begin position="56"/>
        <end position="68"/>
    </location>
</feature>
<feature type="compositionally biased region" description="Basic residues" evidence="3">
    <location>
        <begin position="25"/>
        <end position="40"/>
    </location>
</feature>
<dbReference type="PROSITE" id="PS50096">
    <property type="entry name" value="IQ"/>
    <property type="match status" value="1"/>
</dbReference>
<gene>
    <name evidence="4" type="ORF">FH972_001599</name>
</gene>
<dbReference type="AlphaFoldDB" id="A0A5N6QCA0"/>
<dbReference type="PANTHER" id="PTHR32295">
    <property type="entry name" value="IQ-DOMAIN 5-RELATED"/>
    <property type="match status" value="1"/>
</dbReference>
<evidence type="ECO:0000256" key="1">
    <source>
        <dbReference type="ARBA" id="ARBA00022860"/>
    </source>
</evidence>
<feature type="compositionally biased region" description="Low complexity" evidence="3">
    <location>
        <begin position="339"/>
        <end position="350"/>
    </location>
</feature>
<comment type="similarity">
    <text evidence="2">Belongs to the IQD family.</text>
</comment>
<feature type="region of interest" description="Disordered" evidence="3">
    <location>
        <begin position="299"/>
        <end position="499"/>
    </location>
</feature>
<evidence type="ECO:0000256" key="2">
    <source>
        <dbReference type="ARBA" id="ARBA00024341"/>
    </source>
</evidence>
<reference evidence="4 5" key="1">
    <citation type="submission" date="2019-06" db="EMBL/GenBank/DDBJ databases">
        <title>A chromosomal-level reference genome of Carpinus fangiana (Coryloideae, Betulaceae).</title>
        <authorList>
            <person name="Yang X."/>
            <person name="Wang Z."/>
            <person name="Zhang L."/>
            <person name="Hao G."/>
            <person name="Liu J."/>
            <person name="Yang Y."/>
        </authorList>
    </citation>
    <scope>NUCLEOTIDE SEQUENCE [LARGE SCALE GENOMIC DNA]</scope>
    <source>
        <strain evidence="4">Cfa_2016G</strain>
        <tissue evidence="4">Leaf</tissue>
    </source>
</reference>
<evidence type="ECO:0000313" key="5">
    <source>
        <dbReference type="Proteomes" id="UP000327013"/>
    </source>
</evidence>
<dbReference type="GO" id="GO:0005516">
    <property type="term" value="F:calmodulin binding"/>
    <property type="evidence" value="ECO:0007669"/>
    <property type="project" value="UniProtKB-KW"/>
</dbReference>
<feature type="compositionally biased region" description="Polar residues" evidence="3">
    <location>
        <begin position="326"/>
        <end position="338"/>
    </location>
</feature>
<dbReference type="Pfam" id="PF00612">
    <property type="entry name" value="IQ"/>
    <property type="match status" value="1"/>
</dbReference>
<feature type="compositionally biased region" description="Polar residues" evidence="3">
    <location>
        <begin position="419"/>
        <end position="436"/>
    </location>
</feature>
<proteinExistence type="inferred from homology"/>